<sequence length="95" mass="10749">MEFHVTGELPTLSPDGRVWLGVGIFSSILSKLTTPPSNKLLSSSRLIQTTPTERYRHGHWYSNTRDAVICYCMFQPRWQSMNNAKAQTFASLSSI</sequence>
<gene>
    <name evidence="1" type="ORF">VNO80_09681</name>
</gene>
<evidence type="ECO:0000313" key="1">
    <source>
        <dbReference type="EMBL" id="KAK7367663.1"/>
    </source>
</evidence>
<keyword evidence="2" id="KW-1185">Reference proteome</keyword>
<comment type="caution">
    <text evidence="1">The sequence shown here is derived from an EMBL/GenBank/DDBJ whole genome shotgun (WGS) entry which is preliminary data.</text>
</comment>
<organism evidence="1 2">
    <name type="scientific">Phaseolus coccineus</name>
    <name type="common">Scarlet runner bean</name>
    <name type="synonym">Phaseolus multiflorus</name>
    <dbReference type="NCBI Taxonomy" id="3886"/>
    <lineage>
        <taxon>Eukaryota</taxon>
        <taxon>Viridiplantae</taxon>
        <taxon>Streptophyta</taxon>
        <taxon>Embryophyta</taxon>
        <taxon>Tracheophyta</taxon>
        <taxon>Spermatophyta</taxon>
        <taxon>Magnoliopsida</taxon>
        <taxon>eudicotyledons</taxon>
        <taxon>Gunneridae</taxon>
        <taxon>Pentapetalae</taxon>
        <taxon>rosids</taxon>
        <taxon>fabids</taxon>
        <taxon>Fabales</taxon>
        <taxon>Fabaceae</taxon>
        <taxon>Papilionoideae</taxon>
        <taxon>50 kb inversion clade</taxon>
        <taxon>NPAAA clade</taxon>
        <taxon>indigoferoid/millettioid clade</taxon>
        <taxon>Phaseoleae</taxon>
        <taxon>Phaseolus</taxon>
    </lineage>
</organism>
<reference evidence="1 2" key="1">
    <citation type="submission" date="2024-01" db="EMBL/GenBank/DDBJ databases">
        <title>The genomes of 5 underutilized Papilionoideae crops provide insights into root nodulation and disease resistanc.</title>
        <authorList>
            <person name="Jiang F."/>
        </authorList>
    </citation>
    <scope>NUCLEOTIDE SEQUENCE [LARGE SCALE GENOMIC DNA]</scope>
    <source>
        <strain evidence="1">JINMINGXINNONG_FW02</strain>
        <tissue evidence="1">Leaves</tissue>
    </source>
</reference>
<accession>A0AAN9NBY2</accession>
<name>A0AAN9NBY2_PHACN</name>
<dbReference type="EMBL" id="JAYMYR010000004">
    <property type="protein sequence ID" value="KAK7367663.1"/>
    <property type="molecule type" value="Genomic_DNA"/>
</dbReference>
<dbReference type="Proteomes" id="UP001374584">
    <property type="component" value="Unassembled WGS sequence"/>
</dbReference>
<protein>
    <submittedName>
        <fullName evidence="1">Uncharacterized protein</fullName>
    </submittedName>
</protein>
<evidence type="ECO:0000313" key="2">
    <source>
        <dbReference type="Proteomes" id="UP001374584"/>
    </source>
</evidence>
<proteinExistence type="predicted"/>
<dbReference type="AlphaFoldDB" id="A0AAN9NBY2"/>